<reference evidence="1" key="1">
    <citation type="journal article" date="2015" name="Nature">
        <title>Complex archaea that bridge the gap between prokaryotes and eukaryotes.</title>
        <authorList>
            <person name="Spang A."/>
            <person name="Saw J.H."/>
            <person name="Jorgensen S.L."/>
            <person name="Zaremba-Niedzwiedzka K."/>
            <person name="Martijn J."/>
            <person name="Lind A.E."/>
            <person name="van Eijk R."/>
            <person name="Schleper C."/>
            <person name="Guy L."/>
            <person name="Ettema T.J."/>
        </authorList>
    </citation>
    <scope>NUCLEOTIDE SEQUENCE</scope>
</reference>
<organism evidence="1">
    <name type="scientific">marine sediment metagenome</name>
    <dbReference type="NCBI Taxonomy" id="412755"/>
    <lineage>
        <taxon>unclassified sequences</taxon>
        <taxon>metagenomes</taxon>
        <taxon>ecological metagenomes</taxon>
    </lineage>
</organism>
<dbReference type="EMBL" id="LAZR01043511">
    <property type="protein sequence ID" value="KKL06898.1"/>
    <property type="molecule type" value="Genomic_DNA"/>
</dbReference>
<comment type="caution">
    <text evidence="1">The sequence shown here is derived from an EMBL/GenBank/DDBJ whole genome shotgun (WGS) entry which is preliminary data.</text>
</comment>
<accession>A0A0F9D4A0</accession>
<proteinExistence type="predicted"/>
<evidence type="ECO:0000313" key="1">
    <source>
        <dbReference type="EMBL" id="KKL06898.1"/>
    </source>
</evidence>
<gene>
    <name evidence="1" type="ORF">LCGC14_2591420</name>
</gene>
<name>A0A0F9D4A0_9ZZZZ</name>
<dbReference type="AlphaFoldDB" id="A0A0F9D4A0"/>
<sequence length="125" mass="14438">MSRPGGFKYKNDKVLHSAYEVPWHPILVDVNLWILGRYGILIVTSAYRPHKIHPGDSGIHSTVPLRADDIRSYIYPTPDELMERDINENWQYDPKRTHLKVAVFHDTGQGIHGHIQVHPNTVRIL</sequence>
<protein>
    <submittedName>
        <fullName evidence="1">Uncharacterized protein</fullName>
    </submittedName>
</protein>